<feature type="domain" description="ABC transporter" evidence="4">
    <location>
        <begin position="3"/>
        <end position="236"/>
    </location>
</feature>
<dbReference type="GO" id="GO:0005524">
    <property type="term" value="F:ATP binding"/>
    <property type="evidence" value="ECO:0007669"/>
    <property type="project" value="UniProtKB-KW"/>
</dbReference>
<evidence type="ECO:0000313" key="6">
    <source>
        <dbReference type="Proteomes" id="UP000031246"/>
    </source>
</evidence>
<dbReference type="InterPro" id="IPR017871">
    <property type="entry name" value="ABC_transporter-like_CS"/>
</dbReference>
<keyword evidence="1" id="KW-0547">Nucleotide-binding</keyword>
<accession>A0A0C1FVF0</accession>
<organism evidence="5 6">
    <name type="scientific">Pedobacter kyungheensis</name>
    <dbReference type="NCBI Taxonomy" id="1069985"/>
    <lineage>
        <taxon>Bacteria</taxon>
        <taxon>Pseudomonadati</taxon>
        <taxon>Bacteroidota</taxon>
        <taxon>Sphingobacteriia</taxon>
        <taxon>Sphingobacteriales</taxon>
        <taxon>Sphingobacteriaceae</taxon>
        <taxon>Pedobacter</taxon>
    </lineage>
</organism>
<dbReference type="Proteomes" id="UP000031246">
    <property type="component" value="Unassembled WGS sequence"/>
</dbReference>
<dbReference type="PANTHER" id="PTHR42855:SF2">
    <property type="entry name" value="DRUG RESISTANCE ABC TRANSPORTER,ATP-BINDING PROTEIN"/>
    <property type="match status" value="1"/>
</dbReference>
<dbReference type="GO" id="GO:0016887">
    <property type="term" value="F:ATP hydrolysis activity"/>
    <property type="evidence" value="ECO:0007669"/>
    <property type="project" value="InterPro"/>
</dbReference>
<evidence type="ECO:0000313" key="5">
    <source>
        <dbReference type="EMBL" id="KIA96952.1"/>
    </source>
</evidence>
<dbReference type="CDD" id="cd03221">
    <property type="entry name" value="ABCF_EF-3"/>
    <property type="match status" value="2"/>
</dbReference>
<dbReference type="RefSeq" id="WP_039470658.1">
    <property type="nucleotide sequence ID" value="NZ_JSYN01000001.1"/>
</dbReference>
<dbReference type="EMBL" id="JSYN01000001">
    <property type="protein sequence ID" value="KIA96952.1"/>
    <property type="molecule type" value="Genomic_DNA"/>
</dbReference>
<dbReference type="PROSITE" id="PS50893">
    <property type="entry name" value="ABC_TRANSPORTER_2"/>
    <property type="match status" value="2"/>
</dbReference>
<evidence type="ECO:0000259" key="4">
    <source>
        <dbReference type="PROSITE" id="PS50893"/>
    </source>
</evidence>
<keyword evidence="6" id="KW-1185">Reference proteome</keyword>
<dbReference type="PROSITE" id="PS00211">
    <property type="entry name" value="ABC_TRANSPORTER_1"/>
    <property type="match status" value="1"/>
</dbReference>
<dbReference type="FunFam" id="3.40.50.300:FF:001320">
    <property type="entry name" value="Heme ABC transporter ATP-binding protein"/>
    <property type="match status" value="1"/>
</dbReference>
<dbReference type="AlphaFoldDB" id="A0A0C1FVF0"/>
<dbReference type="OrthoDB" id="9804035at2"/>
<dbReference type="InterPro" id="IPR027417">
    <property type="entry name" value="P-loop_NTPase"/>
</dbReference>
<dbReference type="PANTHER" id="PTHR42855">
    <property type="entry name" value="ABC TRANSPORTER ATP-BINDING SUBUNIT"/>
    <property type="match status" value="1"/>
</dbReference>
<feature type="compositionally biased region" description="Basic and acidic residues" evidence="3">
    <location>
        <begin position="247"/>
        <end position="267"/>
    </location>
</feature>
<dbReference type="InterPro" id="IPR003439">
    <property type="entry name" value="ABC_transporter-like_ATP-bd"/>
</dbReference>
<protein>
    <submittedName>
        <fullName evidence="5">ABC transporter ATP-binding protein</fullName>
    </submittedName>
</protein>
<evidence type="ECO:0000256" key="3">
    <source>
        <dbReference type="SAM" id="MobiDB-lite"/>
    </source>
</evidence>
<reference evidence="5 6" key="1">
    <citation type="submission" date="2014-10" db="EMBL/GenBank/DDBJ databases">
        <title>Pedobacter Kyungheensis.</title>
        <authorList>
            <person name="Anderson B.M."/>
            <person name="Newman J.D."/>
        </authorList>
    </citation>
    <scope>NUCLEOTIDE SEQUENCE [LARGE SCALE GENOMIC DNA]</scope>
    <source>
        <strain evidence="5 6">KACC 16221</strain>
    </source>
</reference>
<keyword evidence="2 5" id="KW-0067">ATP-binding</keyword>
<dbReference type="InterPro" id="IPR051309">
    <property type="entry name" value="ABCF_ATPase"/>
</dbReference>
<dbReference type="Pfam" id="PF00005">
    <property type="entry name" value="ABC_tran"/>
    <property type="match status" value="2"/>
</dbReference>
<feature type="domain" description="ABC transporter" evidence="4">
    <location>
        <begin position="339"/>
        <end position="528"/>
    </location>
</feature>
<dbReference type="InterPro" id="IPR003593">
    <property type="entry name" value="AAA+_ATPase"/>
</dbReference>
<feature type="region of interest" description="Disordered" evidence="3">
    <location>
        <begin position="246"/>
        <end position="292"/>
    </location>
</feature>
<dbReference type="SMART" id="SM00382">
    <property type="entry name" value="AAA"/>
    <property type="match status" value="2"/>
</dbReference>
<dbReference type="Gene3D" id="3.40.50.300">
    <property type="entry name" value="P-loop containing nucleotide triphosphate hydrolases"/>
    <property type="match status" value="2"/>
</dbReference>
<evidence type="ECO:0000256" key="1">
    <source>
        <dbReference type="ARBA" id="ARBA00022741"/>
    </source>
</evidence>
<comment type="caution">
    <text evidence="5">The sequence shown here is derived from an EMBL/GenBank/DDBJ whole genome shotgun (WGS) entry which is preliminary data.</text>
</comment>
<proteinExistence type="predicted"/>
<evidence type="ECO:0000256" key="2">
    <source>
        <dbReference type="ARBA" id="ARBA00022840"/>
    </source>
</evidence>
<gene>
    <name evidence="5" type="ORF">OC25_00670</name>
</gene>
<name>A0A0C1FVF0_9SPHI</name>
<dbReference type="SUPFAM" id="SSF52540">
    <property type="entry name" value="P-loop containing nucleoside triphosphate hydrolases"/>
    <property type="match status" value="2"/>
</dbReference>
<sequence>MSLIIRSLSYTHPDNEQLFNNLSLNIASGDKAALVGINGVGKSTLLKMLAGAMQPGSGEIITPEKPWYIPQHLGEYDQYTIGRALGIDQKLKALQAILGGDADSQHFTNLDDDWEIEQKVSQALKKWGLEHLSTDQLLGGLSGGQKTKIFLASIDLHQPELILLDEPSNHLDTQTRSKLYQLIEQSKATILVVSHDRSLLNLMNKTLELSKKGIEVYGGNFEFYQQQKLEKVNALHAQLNEQAKTLKQTEKKARDVAYQRQKQEQRGKSAGQSNSLPRIIAGGLKSKSERSTAKVLDAQNEKITGLQEHMQETRSQIQQYQVLKINITASEMHHGKLLIDAQAINFGYTLPLLQQTISFQLRSGERMQIEGANGSGKSTLLKVVTGELQPMQGNYSPSDFSYLYLDQDYAMIKADLSIYEQMQEYNSIGLQEHEIRAMLVYSQFDATAFDRKCGGLSGGEKMKLALCCLSVSNLKPDLLILDEPTNNLDLKSLEVLTAAVKNYEGTLLVISHDAYFISEIGINSQLNLS</sequence>